<keyword evidence="4" id="KW-0456">Lyase</keyword>
<evidence type="ECO:0000256" key="9">
    <source>
        <dbReference type="ARBA" id="ARBA00042052"/>
    </source>
</evidence>
<dbReference type="OrthoDB" id="448450at2759"/>
<dbReference type="Proteomes" id="UP000515159">
    <property type="component" value="Chromosome 3"/>
</dbReference>
<dbReference type="EC" id="4.1.1.94" evidence="7"/>
<keyword evidence="3" id="KW-0963">Cytoplasm</keyword>
<evidence type="ECO:0000256" key="11">
    <source>
        <dbReference type="ARBA" id="ARBA00047446"/>
    </source>
</evidence>
<evidence type="ECO:0000256" key="1">
    <source>
        <dbReference type="ARBA" id="ARBA00004514"/>
    </source>
</evidence>
<evidence type="ECO:0000256" key="4">
    <source>
        <dbReference type="ARBA" id="ARBA00023239"/>
    </source>
</evidence>
<dbReference type="RefSeq" id="XP_033793310.1">
    <property type="nucleotide sequence ID" value="XM_033937419.1"/>
</dbReference>
<comment type="catalytic activity">
    <reaction evidence="6">
        <text>(2R)-ethylmalonyl-CoA + H(+) = butanoyl-CoA + CO2</text>
        <dbReference type="Rhea" id="RHEA:59540"/>
        <dbReference type="ChEBI" id="CHEBI:15378"/>
        <dbReference type="ChEBI" id="CHEBI:16526"/>
        <dbReference type="ChEBI" id="CHEBI:57371"/>
        <dbReference type="ChEBI" id="CHEBI:85316"/>
        <dbReference type="EC" id="4.1.1.94"/>
    </reaction>
    <physiologicalReaction direction="left-to-right" evidence="6">
        <dbReference type="Rhea" id="RHEA:59541"/>
    </physiologicalReaction>
</comment>
<comment type="similarity">
    <text evidence="2 13">Belongs to the enoyl-CoA hydratase/isomerase family.</text>
</comment>
<evidence type="ECO:0000313" key="15">
    <source>
        <dbReference type="RefSeq" id="XP_033793310.1"/>
    </source>
</evidence>
<comment type="subcellular location">
    <subcellularLocation>
        <location evidence="1">Cytoplasm</location>
        <location evidence="1">Cytosol</location>
    </subcellularLocation>
</comment>
<dbReference type="FunFam" id="3.90.226.10:FF:000040">
    <property type="entry name" value="Ethylmalonyl-CoA decarboxylase 1"/>
    <property type="match status" value="1"/>
</dbReference>
<dbReference type="GO" id="GO:0005829">
    <property type="term" value="C:cytosol"/>
    <property type="evidence" value="ECO:0007669"/>
    <property type="project" value="UniProtKB-SubCell"/>
</dbReference>
<protein>
    <recommendedName>
        <fullName evidence="8">Ethylmalonyl-CoA decarboxylase</fullName>
        <ecNumber evidence="7">4.1.1.94</ecNumber>
    </recommendedName>
    <alternativeName>
        <fullName evidence="10">Enoyl-CoA hydratase domain-containing protein 1</fullName>
    </alternativeName>
    <alternativeName>
        <fullName evidence="9">Methylmalonyl-CoA decarboxylase</fullName>
    </alternativeName>
</protein>
<name>A0A6P8QBX2_GEOSA</name>
<gene>
    <name evidence="15 16 17 18 19 20 21 22" type="primary">ECHDC1</name>
</gene>
<comment type="catalytic activity">
    <reaction evidence="11">
        <text>(S)-methylmalonyl-CoA + H(+) = propanoyl-CoA + CO2</text>
        <dbReference type="Rhea" id="RHEA:61340"/>
        <dbReference type="ChEBI" id="CHEBI:15378"/>
        <dbReference type="ChEBI" id="CHEBI:16526"/>
        <dbReference type="ChEBI" id="CHEBI:57327"/>
        <dbReference type="ChEBI" id="CHEBI:57392"/>
        <dbReference type="EC" id="4.1.1.94"/>
    </reaction>
    <physiologicalReaction direction="left-to-right" evidence="11">
        <dbReference type="Rhea" id="RHEA:61341"/>
    </physiologicalReaction>
</comment>
<reference evidence="15 16" key="1">
    <citation type="submission" date="2025-04" db="UniProtKB">
        <authorList>
            <consortium name="RefSeq"/>
        </authorList>
    </citation>
    <scope>IDENTIFICATION</scope>
</reference>
<evidence type="ECO:0000313" key="14">
    <source>
        <dbReference type="Proteomes" id="UP000515159"/>
    </source>
</evidence>
<dbReference type="CTD" id="55862"/>
<evidence type="ECO:0000256" key="2">
    <source>
        <dbReference type="ARBA" id="ARBA00005254"/>
    </source>
</evidence>
<dbReference type="PANTHER" id="PTHR11941">
    <property type="entry name" value="ENOYL-COA HYDRATASE-RELATED"/>
    <property type="match status" value="1"/>
</dbReference>
<dbReference type="AlphaFoldDB" id="A0A6P8QBX2"/>
<dbReference type="RefSeq" id="XP_033793313.1">
    <property type="nucleotide sequence ID" value="XM_033937422.1"/>
</dbReference>
<dbReference type="SUPFAM" id="SSF52096">
    <property type="entry name" value="ClpP/crotonase"/>
    <property type="match status" value="1"/>
</dbReference>
<evidence type="ECO:0000256" key="13">
    <source>
        <dbReference type="RuleBase" id="RU003707"/>
    </source>
</evidence>
<evidence type="ECO:0000313" key="21">
    <source>
        <dbReference type="RefSeq" id="XP_033793316.1"/>
    </source>
</evidence>
<comment type="function">
    <text evidence="12">Decarboxylates ethylmalonyl-CoA, a potentially toxic metabolite, to form butyryl-CoA, suggesting it might be involved in metabolite proofreading. Acts preferentially on (S)-ethylmalonyl-CoA but also has some activity on the (R)-isomer. Also has methylmalonyl-CoA decarboxylase activity at lower level.</text>
</comment>
<evidence type="ECO:0000313" key="20">
    <source>
        <dbReference type="RefSeq" id="XP_033793315.1"/>
    </source>
</evidence>
<dbReference type="GO" id="GO:0006635">
    <property type="term" value="P:fatty acid beta-oxidation"/>
    <property type="evidence" value="ECO:0007669"/>
    <property type="project" value="TreeGrafter"/>
</dbReference>
<organism evidence="14 15">
    <name type="scientific">Geotrypetes seraphini</name>
    <name type="common">Gaboon caecilian</name>
    <name type="synonym">Caecilia seraphini</name>
    <dbReference type="NCBI Taxonomy" id="260995"/>
    <lineage>
        <taxon>Eukaryota</taxon>
        <taxon>Metazoa</taxon>
        <taxon>Chordata</taxon>
        <taxon>Craniata</taxon>
        <taxon>Vertebrata</taxon>
        <taxon>Euteleostomi</taxon>
        <taxon>Amphibia</taxon>
        <taxon>Gymnophiona</taxon>
        <taxon>Geotrypetes</taxon>
    </lineage>
</organism>
<evidence type="ECO:0000256" key="7">
    <source>
        <dbReference type="ARBA" id="ARBA00038883"/>
    </source>
</evidence>
<evidence type="ECO:0000313" key="19">
    <source>
        <dbReference type="RefSeq" id="XP_033793314.1"/>
    </source>
</evidence>
<evidence type="ECO:0000256" key="8">
    <source>
        <dbReference type="ARBA" id="ARBA00039903"/>
    </source>
</evidence>
<dbReference type="GeneID" id="117357122"/>
<dbReference type="PANTHER" id="PTHR11941:SF27">
    <property type="entry name" value="ETHYLMALONYL-COA DECARBOXYLASE"/>
    <property type="match status" value="1"/>
</dbReference>
<sequence>MATCIWRRLLLQPVKCRITCQRIESIYNRTHGFDENEIKEKLQHFSGGSIDLSKGNDGIGVLTLNNSVHKNALTGTMMIELQDRVKELEDWTEGRGLVVHGARNTFCSGSDLKAIKAMHGSEEGLKICMFMQNTLTRLKRLPLISVALVQGKALGGGAELSTACDFRLMTPGSEICFVQKHMGLVPGWGGGARLVQIVGGQQSLKLLNGALRMDPAKALNAGLIDDILPSDEGKALEEAQRWLSQYTGAPVEVIQGLKKVVTAGRELPLEDALKSEKEIFGTLWGGPANLQALARGSKHK</sequence>
<dbReference type="RefSeq" id="XP_033793315.1">
    <property type="nucleotide sequence ID" value="XM_033937424.1"/>
</dbReference>
<evidence type="ECO:0000313" key="22">
    <source>
        <dbReference type="RefSeq" id="XP_033793317.1"/>
    </source>
</evidence>
<dbReference type="RefSeq" id="XP_033793312.1">
    <property type="nucleotide sequence ID" value="XM_033937421.1"/>
</dbReference>
<dbReference type="RefSeq" id="XP_033793317.1">
    <property type="nucleotide sequence ID" value="XM_033937426.1"/>
</dbReference>
<dbReference type="RefSeq" id="XP_033793316.1">
    <property type="nucleotide sequence ID" value="XM_033937425.1"/>
</dbReference>
<proteinExistence type="inferred from homology"/>
<evidence type="ECO:0000256" key="5">
    <source>
        <dbReference type="ARBA" id="ARBA00036343"/>
    </source>
</evidence>
<evidence type="ECO:0000256" key="10">
    <source>
        <dbReference type="ARBA" id="ARBA00042182"/>
    </source>
</evidence>
<evidence type="ECO:0000313" key="17">
    <source>
        <dbReference type="RefSeq" id="XP_033793312.1"/>
    </source>
</evidence>
<evidence type="ECO:0000256" key="6">
    <source>
        <dbReference type="ARBA" id="ARBA00036541"/>
    </source>
</evidence>
<evidence type="ECO:0000313" key="18">
    <source>
        <dbReference type="RefSeq" id="XP_033793313.1"/>
    </source>
</evidence>
<dbReference type="RefSeq" id="XP_033793314.1">
    <property type="nucleotide sequence ID" value="XM_033937423.1"/>
</dbReference>
<evidence type="ECO:0000313" key="16">
    <source>
        <dbReference type="RefSeq" id="XP_033793311.1"/>
    </source>
</evidence>
<accession>A0A6P8QBX2</accession>
<keyword evidence="14" id="KW-1185">Reference proteome</keyword>
<dbReference type="InterPro" id="IPR018376">
    <property type="entry name" value="Enoyl-CoA_hyd/isom_CS"/>
</dbReference>
<dbReference type="GO" id="GO:0004492">
    <property type="term" value="F:methyl/ethyl malonyl-CoA decarboxylase activity"/>
    <property type="evidence" value="ECO:0007669"/>
    <property type="project" value="UniProtKB-EC"/>
</dbReference>
<evidence type="ECO:0000256" key="3">
    <source>
        <dbReference type="ARBA" id="ARBA00022490"/>
    </source>
</evidence>
<dbReference type="CDD" id="cd06558">
    <property type="entry name" value="crotonase-like"/>
    <property type="match status" value="1"/>
</dbReference>
<comment type="catalytic activity">
    <reaction evidence="5">
        <text>(2S)-ethylmalonyl-CoA + H(+) = butanoyl-CoA + CO2</text>
        <dbReference type="Rhea" id="RHEA:32131"/>
        <dbReference type="ChEBI" id="CHEBI:15378"/>
        <dbReference type="ChEBI" id="CHEBI:16526"/>
        <dbReference type="ChEBI" id="CHEBI:57371"/>
        <dbReference type="ChEBI" id="CHEBI:60909"/>
        <dbReference type="EC" id="4.1.1.94"/>
    </reaction>
    <physiologicalReaction direction="left-to-right" evidence="5">
        <dbReference type="Rhea" id="RHEA:32132"/>
    </physiologicalReaction>
</comment>
<evidence type="ECO:0000256" key="12">
    <source>
        <dbReference type="ARBA" id="ARBA00056546"/>
    </source>
</evidence>
<dbReference type="InterPro" id="IPR001753">
    <property type="entry name" value="Enoyl-CoA_hydra/iso"/>
</dbReference>
<dbReference type="RefSeq" id="XP_033793311.1">
    <property type="nucleotide sequence ID" value="XM_033937420.1"/>
</dbReference>
<dbReference type="Pfam" id="PF00378">
    <property type="entry name" value="ECH_1"/>
    <property type="match status" value="1"/>
</dbReference>
<dbReference type="KEGG" id="gsh:117357122"/>
<dbReference type="Gene3D" id="3.90.226.10">
    <property type="entry name" value="2-enoyl-CoA Hydratase, Chain A, domain 1"/>
    <property type="match status" value="1"/>
</dbReference>
<dbReference type="InterPro" id="IPR029045">
    <property type="entry name" value="ClpP/crotonase-like_dom_sf"/>
</dbReference>
<dbReference type="PROSITE" id="PS00166">
    <property type="entry name" value="ENOYL_COA_HYDRATASE"/>
    <property type="match status" value="1"/>
</dbReference>